<keyword evidence="4" id="KW-0509">mRNA transport</keyword>
<keyword evidence="3" id="KW-0813">Transport</keyword>
<comment type="similarity">
    <text evidence="2">Belongs to the nucleoporin Nup133 family.</text>
</comment>
<evidence type="ECO:0000256" key="2">
    <source>
        <dbReference type="ARBA" id="ARBA00005569"/>
    </source>
</evidence>
<evidence type="ECO:0000256" key="1">
    <source>
        <dbReference type="ARBA" id="ARBA00004259"/>
    </source>
</evidence>
<dbReference type="GO" id="GO:0031080">
    <property type="term" value="C:nuclear pore outer ring"/>
    <property type="evidence" value="ECO:0007669"/>
    <property type="project" value="TreeGrafter"/>
</dbReference>
<gene>
    <name evidence="10" type="ORF">IEO21_04870</name>
</gene>
<dbReference type="SUPFAM" id="SSF117289">
    <property type="entry name" value="Nucleoporin domain"/>
    <property type="match status" value="1"/>
</dbReference>
<dbReference type="Pfam" id="PF08801">
    <property type="entry name" value="Nucleoporin_N"/>
    <property type="match status" value="1"/>
</dbReference>
<sequence length="1139" mass="128347">MDVDDDMMHERTKDENLFAKSSELTAAFYSHLPVEVKQILKNADFYSQGFTGEVDTLTDYAVVASRETCFVWQYSQALTGIPTCYIFQCPRSNWGDNLSTPFHALVPHGQTREPGLIVISTGGEIRYWDSLGIGLAGGDNFSVTALNLESEEQVTTLTRADPHTYIVSTSAGRLFRLSLTVSGGRHHLVFRTFGQNQSSGSLTRLLSFLSSPTSLLPETGNITAVALADETGDVMERFLWIISDTRLQKWSMSVEGWEQLRFEQEVAEQVQDAIRKAFPTAPSDDADLDLELLDLKIESNTHDRGELLLLISYAAQEEESAMDPNVPPRRIHALVRLSCGQPAPVVTSVQSVPYQSTLLTGAPMHPRMNMILDGELVAVQFGDAVTLCARDNDYMDRFELKSTEDRTLGVGVVPGDSEVLLLTATVLMKARIDMDQVKRYNPQTGRANLIKSIMTQAILYGSSPENPLHFSFPPDIDEEALMTGAEQLSQAVMQSDWELIKPNHDLHTQMSNRKDRLSFLIKFINDNGVLGKMSQRTRQQLATDGEKLYAAHQLWMQHNNFLGVSQSNSVLLYDAVLAYMDAVGEGNHEDFVRAFFRMKVEDLGGLLPYVLGIVRQSSYEHSPSLPDDISQANWIVVTILKSAISYREYNMAVYGITLPLLNPWSSQPSVIEVLSELFSLTTKLVEIPVADPEVVKARAIPKGQLPELATWMFACIQERLDWLDSPAAAADSASERERIDLENTFEQSRPEILEALRRNKFADEAFQLAEKYRDFRSLASLCHKDTIYPPQDNPNAARIQSYIDKFKEEFTTELYQWYIEHGELRTMFAQQDDEYLDDYFSEHPNMSVSWLHDLGKRRYSFVSEALLTEAGRATELVSKHLVLSIGKLAQIAQLHENNIPIDQSVLDAFHDGLDFVSIHETLIDDLKSALAPLRGKQSLEKQVETIAETKASRLSKRRALQHVFKLLVRRLLQGKALAPEDIAEIISLRDNTDSPESYATALEILNRAQNIPNARVKAAYRSIWRRIYIHDDWDVLRQTVNITDEEVNARFRGSALYVALRATIRPNAGFEGYIMAPSEALEVPQHADIALRYTGISPDEAEDIRQDLEEDSQELAELRMDETFMCIRQLVQDDLGRGD</sequence>
<evidence type="ECO:0000256" key="4">
    <source>
        <dbReference type="ARBA" id="ARBA00022816"/>
    </source>
</evidence>
<evidence type="ECO:0000256" key="7">
    <source>
        <dbReference type="ARBA" id="ARBA00023242"/>
    </source>
</evidence>
<evidence type="ECO:0000259" key="9">
    <source>
        <dbReference type="Pfam" id="PF08801"/>
    </source>
</evidence>
<dbReference type="Gene3D" id="2.130.10.10">
    <property type="entry name" value="YVTN repeat-like/Quinoprotein amine dehydrogenase"/>
    <property type="match status" value="1"/>
</dbReference>
<dbReference type="InterPro" id="IPR037624">
    <property type="entry name" value="Nup133-like"/>
</dbReference>
<name>A0A8H7P315_9APHY</name>
<feature type="domain" description="Nucleoporin Nup133/Nup155-like N-terminal" evidence="9">
    <location>
        <begin position="29"/>
        <end position="303"/>
    </location>
</feature>
<dbReference type="PANTHER" id="PTHR13405:SF11">
    <property type="entry name" value="NUCLEAR PORE COMPLEX PROTEIN NUP133"/>
    <property type="match status" value="1"/>
</dbReference>
<protein>
    <recommendedName>
        <fullName evidence="12">Nucleoporin Nup133/Nup155-like C-terminal domain-containing protein</fullName>
    </recommendedName>
</protein>
<dbReference type="Gene3D" id="1.20.58.1380">
    <property type="match status" value="1"/>
</dbReference>
<keyword evidence="7" id="KW-0539">Nucleus</keyword>
<keyword evidence="5" id="KW-0653">Protein transport</keyword>
<dbReference type="GO" id="GO:0000972">
    <property type="term" value="P:transcription-dependent tethering of RNA polymerase II gene DNA at nuclear periphery"/>
    <property type="evidence" value="ECO:0007669"/>
    <property type="project" value="TreeGrafter"/>
</dbReference>
<evidence type="ECO:0000256" key="5">
    <source>
        <dbReference type="ARBA" id="ARBA00022927"/>
    </source>
</evidence>
<accession>A0A8H7P315</accession>
<dbReference type="EMBL" id="JADOXO010000078">
    <property type="protein sequence ID" value="KAF9814926.1"/>
    <property type="molecule type" value="Genomic_DNA"/>
</dbReference>
<dbReference type="GO" id="GO:0017056">
    <property type="term" value="F:structural constituent of nuclear pore"/>
    <property type="evidence" value="ECO:0007669"/>
    <property type="project" value="InterPro"/>
</dbReference>
<reference evidence="10" key="2">
    <citation type="journal article" name="Front. Microbiol.">
        <title>Degradative Capacity of Two Strains of Rhodonia placenta: From Phenotype to Genotype.</title>
        <authorList>
            <person name="Kolle M."/>
            <person name="Horta M.A.C."/>
            <person name="Nowrousian M."/>
            <person name="Ohm R.A."/>
            <person name="Benz J.P."/>
            <person name="Pilgard A."/>
        </authorList>
    </citation>
    <scope>NUCLEOTIDE SEQUENCE</scope>
    <source>
        <strain evidence="10">FPRL280</strain>
    </source>
</reference>
<evidence type="ECO:0000256" key="3">
    <source>
        <dbReference type="ARBA" id="ARBA00022448"/>
    </source>
</evidence>
<dbReference type="Proteomes" id="UP000639403">
    <property type="component" value="Unassembled WGS sequence"/>
</dbReference>
<evidence type="ECO:0000256" key="6">
    <source>
        <dbReference type="ARBA" id="ARBA00023010"/>
    </source>
</evidence>
<evidence type="ECO:0008006" key="12">
    <source>
        <dbReference type="Google" id="ProtNLM"/>
    </source>
</evidence>
<dbReference type="InterPro" id="IPR015943">
    <property type="entry name" value="WD40/YVTN_repeat-like_dom_sf"/>
</dbReference>
<comment type="caution">
    <text evidence="10">The sequence shown here is derived from an EMBL/GenBank/DDBJ whole genome shotgun (WGS) entry which is preliminary data.</text>
</comment>
<evidence type="ECO:0000313" key="10">
    <source>
        <dbReference type="EMBL" id="KAF9814926.1"/>
    </source>
</evidence>
<proteinExistence type="inferred from homology"/>
<feature type="domain" description="Nucleoporin Nup133/Nup155-like C-terminal" evidence="8">
    <location>
        <begin position="543"/>
        <end position="1065"/>
    </location>
</feature>
<dbReference type="AlphaFoldDB" id="A0A8H7P315"/>
<evidence type="ECO:0000259" key="8">
    <source>
        <dbReference type="Pfam" id="PF03177"/>
    </source>
</evidence>
<dbReference type="PANTHER" id="PTHR13405">
    <property type="entry name" value="NUCLEAR PORE COMPLEX PROTEIN NUP133"/>
    <property type="match status" value="1"/>
</dbReference>
<evidence type="ECO:0000313" key="11">
    <source>
        <dbReference type="Proteomes" id="UP000639403"/>
    </source>
</evidence>
<dbReference type="GO" id="GO:0006606">
    <property type="term" value="P:protein import into nucleus"/>
    <property type="evidence" value="ECO:0007669"/>
    <property type="project" value="TreeGrafter"/>
</dbReference>
<keyword evidence="6" id="KW-0811">Translocation</keyword>
<reference evidence="10" key="1">
    <citation type="submission" date="2020-11" db="EMBL/GenBank/DDBJ databases">
        <authorList>
            <person name="Koelle M."/>
            <person name="Horta M.A.C."/>
            <person name="Nowrousian M."/>
            <person name="Ohm R.A."/>
            <person name="Benz P."/>
            <person name="Pilgard A."/>
        </authorList>
    </citation>
    <scope>NUCLEOTIDE SEQUENCE</scope>
    <source>
        <strain evidence="10">FPRL280</strain>
    </source>
</reference>
<dbReference type="InterPro" id="IPR007187">
    <property type="entry name" value="Nucleoporin_Nup133/Nup155_C"/>
</dbReference>
<comment type="subcellular location">
    <subcellularLocation>
        <location evidence="1">Nucleus envelope</location>
    </subcellularLocation>
</comment>
<organism evidence="10 11">
    <name type="scientific">Rhodonia placenta</name>
    <dbReference type="NCBI Taxonomy" id="104341"/>
    <lineage>
        <taxon>Eukaryota</taxon>
        <taxon>Fungi</taxon>
        <taxon>Dikarya</taxon>
        <taxon>Basidiomycota</taxon>
        <taxon>Agaricomycotina</taxon>
        <taxon>Agaricomycetes</taxon>
        <taxon>Polyporales</taxon>
        <taxon>Adustoporiaceae</taxon>
        <taxon>Rhodonia</taxon>
    </lineage>
</organism>
<dbReference type="GO" id="GO:0016973">
    <property type="term" value="P:poly(A)+ mRNA export from nucleus"/>
    <property type="evidence" value="ECO:0007669"/>
    <property type="project" value="TreeGrafter"/>
</dbReference>
<dbReference type="InterPro" id="IPR014908">
    <property type="entry name" value="Nucleoporin_Nup133/Nup155_N"/>
</dbReference>
<dbReference type="Pfam" id="PF03177">
    <property type="entry name" value="Nucleoporin_C"/>
    <property type="match status" value="1"/>
</dbReference>